<evidence type="ECO:0000256" key="6">
    <source>
        <dbReference type="PIRSR" id="PIRSR000350-4"/>
    </source>
</evidence>
<comment type="caution">
    <text evidence="9">The sequence shown here is derived from an EMBL/GenBank/DDBJ whole genome shotgun (WGS) entry which is preliminary data.</text>
</comment>
<feature type="domain" description="FAD/NAD(P)-binding" evidence="8">
    <location>
        <begin position="14"/>
        <end position="295"/>
    </location>
</feature>
<dbReference type="GO" id="GO:0004148">
    <property type="term" value="F:dihydrolipoyl dehydrogenase (NADH) activity"/>
    <property type="evidence" value="ECO:0007669"/>
    <property type="project" value="UniProtKB-EC"/>
</dbReference>
<dbReference type="Gene3D" id="3.30.390.30">
    <property type="match status" value="1"/>
</dbReference>
<evidence type="ECO:0000259" key="7">
    <source>
        <dbReference type="Pfam" id="PF02852"/>
    </source>
</evidence>
<evidence type="ECO:0000256" key="1">
    <source>
        <dbReference type="ARBA" id="ARBA00007532"/>
    </source>
</evidence>
<dbReference type="PIRSF" id="PIRSF000350">
    <property type="entry name" value="Mercury_reductase_MerA"/>
    <property type="match status" value="1"/>
</dbReference>
<dbReference type="AlphaFoldDB" id="A0A852VX41"/>
<dbReference type="InterPro" id="IPR050151">
    <property type="entry name" value="Class-I_Pyr_Nuc-Dis_Oxidored"/>
</dbReference>
<dbReference type="SUPFAM" id="SSF51905">
    <property type="entry name" value="FAD/NAD(P)-binding domain"/>
    <property type="match status" value="1"/>
</dbReference>
<dbReference type="PRINTS" id="PR00411">
    <property type="entry name" value="PNDRDTASEI"/>
</dbReference>
<keyword evidence="2" id="KW-0285">Flavoprotein</keyword>
<keyword evidence="5" id="KW-0547">Nucleotide-binding</keyword>
<dbReference type="InterPro" id="IPR016156">
    <property type="entry name" value="FAD/NAD-linked_Rdtase_dimer_sf"/>
</dbReference>
<feature type="domain" description="Pyridine nucleotide-disulphide oxidoreductase dimerisation" evidence="7">
    <location>
        <begin position="354"/>
        <end position="460"/>
    </location>
</feature>
<keyword evidence="10" id="KW-1185">Reference proteome</keyword>
<reference evidence="9 10" key="1">
    <citation type="submission" date="2020-07" db="EMBL/GenBank/DDBJ databases">
        <title>Sequencing the genomes of 1000 actinobacteria strains.</title>
        <authorList>
            <person name="Klenk H.-P."/>
        </authorList>
    </citation>
    <scope>NUCLEOTIDE SEQUENCE [LARGE SCALE GENOMIC DNA]</scope>
    <source>
        <strain evidence="9 10">DSM 26154</strain>
    </source>
</reference>
<dbReference type="InterPro" id="IPR036188">
    <property type="entry name" value="FAD/NAD-bd_sf"/>
</dbReference>
<dbReference type="GO" id="GO:0050660">
    <property type="term" value="F:flavin adenine dinucleotide binding"/>
    <property type="evidence" value="ECO:0007669"/>
    <property type="project" value="TreeGrafter"/>
</dbReference>
<dbReference type="InterPro" id="IPR001100">
    <property type="entry name" value="Pyr_nuc-diS_OxRdtase"/>
</dbReference>
<sequence>MTTTPAASESIDLDVIVLGGGPVGENLAQYAIEGGLSAAIVETERYGGECSYWACIPSKALLRPVSVVDTSAQLQGVTAGALDRDALLARRDTWVSHYDDTGQFDWVEDTGIAPVRGHGRLVGEREVEVTGEGGTHRLRARRAVVIATGSEPFVPPPYRDVHPWGSRDVTAVQEVPDRLVIIGGGVVACEAATWMAALGSRVTMLVRGPGLLAGQEPFVGELVADSLRTKGVEVRLSTEATEIDRPQAEDTGVGRIHGGPVTLTTADGMVEADEVLVATGRRPRLHDVGLDAVGLTEEDVSQGQLPQWLHALGDAGGEAPLTHWGKYRARVLGSHLADAAAGRPGEPVPADVPVPQVVFTDPQVGSVGLTALAAEEAGHEVVTAQSPFDATAGGALLRDDVSGRAALVVDGASGRLLGATFVGPEAGELVHGATIAIVGAVPVHLLRHAVPSFPTASELWLRMLEDLPGDLRRGSRVDQQG</sequence>
<dbReference type="PANTHER" id="PTHR22912:SF151">
    <property type="entry name" value="DIHYDROLIPOYL DEHYDROGENASE, MITOCHONDRIAL"/>
    <property type="match status" value="1"/>
</dbReference>
<feature type="binding site" evidence="5">
    <location>
        <begin position="148"/>
        <end position="150"/>
    </location>
    <ligand>
        <name>FAD</name>
        <dbReference type="ChEBI" id="CHEBI:57692"/>
    </ligand>
</feature>
<name>A0A852VX41_9MICO</name>
<organism evidence="9 10">
    <name type="scientific">Janibacter cremeus</name>
    <dbReference type="NCBI Taxonomy" id="1285192"/>
    <lineage>
        <taxon>Bacteria</taxon>
        <taxon>Bacillati</taxon>
        <taxon>Actinomycetota</taxon>
        <taxon>Actinomycetes</taxon>
        <taxon>Micrococcales</taxon>
        <taxon>Intrasporangiaceae</taxon>
        <taxon>Janibacter</taxon>
    </lineage>
</organism>
<evidence type="ECO:0000256" key="2">
    <source>
        <dbReference type="ARBA" id="ARBA00022630"/>
    </source>
</evidence>
<evidence type="ECO:0000256" key="3">
    <source>
        <dbReference type="ARBA" id="ARBA00022827"/>
    </source>
</evidence>
<dbReference type="InterPro" id="IPR004099">
    <property type="entry name" value="Pyr_nucl-diS_OxRdtase_dimer"/>
</dbReference>
<dbReference type="EC" id="1.8.1.4" evidence="9"/>
<dbReference type="PRINTS" id="PR00368">
    <property type="entry name" value="FADPNR"/>
</dbReference>
<dbReference type="InterPro" id="IPR023753">
    <property type="entry name" value="FAD/NAD-binding_dom"/>
</dbReference>
<keyword evidence="4 5" id="KW-0520">NAD</keyword>
<feature type="binding site" evidence="5">
    <location>
        <position position="59"/>
    </location>
    <ligand>
        <name>FAD</name>
        <dbReference type="ChEBI" id="CHEBI:57692"/>
    </ligand>
</feature>
<evidence type="ECO:0000256" key="5">
    <source>
        <dbReference type="PIRSR" id="PIRSR000350-3"/>
    </source>
</evidence>
<feature type="binding site" evidence="5">
    <location>
        <position position="119"/>
    </location>
    <ligand>
        <name>FAD</name>
        <dbReference type="ChEBI" id="CHEBI:57692"/>
    </ligand>
</feature>
<protein>
    <submittedName>
        <fullName evidence="9">Dihydrolipoamide dehydrogenase</fullName>
        <ecNumber evidence="9">1.8.1.4</ecNumber>
    </submittedName>
</protein>
<feature type="binding site" evidence="5">
    <location>
        <position position="314"/>
    </location>
    <ligand>
        <name>FAD</name>
        <dbReference type="ChEBI" id="CHEBI:57692"/>
    </ligand>
</feature>
<dbReference type="GO" id="GO:0006103">
    <property type="term" value="P:2-oxoglutarate metabolic process"/>
    <property type="evidence" value="ECO:0007669"/>
    <property type="project" value="TreeGrafter"/>
</dbReference>
<accession>A0A852VX41</accession>
<evidence type="ECO:0000256" key="4">
    <source>
        <dbReference type="ARBA" id="ARBA00023027"/>
    </source>
</evidence>
<dbReference type="Proteomes" id="UP000554054">
    <property type="component" value="Unassembled WGS sequence"/>
</dbReference>
<evidence type="ECO:0000259" key="8">
    <source>
        <dbReference type="Pfam" id="PF07992"/>
    </source>
</evidence>
<feature type="binding site" evidence="5">
    <location>
        <position position="280"/>
    </location>
    <ligand>
        <name>NAD(+)</name>
        <dbReference type="ChEBI" id="CHEBI:57540"/>
    </ligand>
</feature>
<proteinExistence type="inferred from homology"/>
<dbReference type="Gene3D" id="3.50.50.60">
    <property type="entry name" value="FAD/NAD(P)-binding domain"/>
    <property type="match status" value="2"/>
</dbReference>
<feature type="disulfide bond" description="Redox-active" evidence="6">
    <location>
        <begin position="50"/>
        <end position="55"/>
    </location>
</feature>
<keyword evidence="9" id="KW-0560">Oxidoreductase</keyword>
<dbReference type="RefSeq" id="WP_185991166.1">
    <property type="nucleotide sequence ID" value="NZ_JACCAE010000001.1"/>
</dbReference>
<comment type="similarity">
    <text evidence="1">Belongs to the class-I pyridine nucleotide-disulfide oxidoreductase family.</text>
</comment>
<dbReference type="PANTHER" id="PTHR22912">
    <property type="entry name" value="DISULFIDE OXIDOREDUCTASE"/>
    <property type="match status" value="1"/>
</dbReference>
<evidence type="ECO:0000313" key="10">
    <source>
        <dbReference type="Proteomes" id="UP000554054"/>
    </source>
</evidence>
<gene>
    <name evidence="9" type="ORF">BJY20_001737</name>
</gene>
<comment type="cofactor">
    <cofactor evidence="5">
        <name>FAD</name>
        <dbReference type="ChEBI" id="CHEBI:57692"/>
    </cofactor>
    <text evidence="5">Binds 1 FAD per subunit.</text>
</comment>
<dbReference type="Pfam" id="PF02852">
    <property type="entry name" value="Pyr_redox_dim"/>
    <property type="match status" value="1"/>
</dbReference>
<dbReference type="EMBL" id="JACCAE010000001">
    <property type="protein sequence ID" value="NYF98345.1"/>
    <property type="molecule type" value="Genomic_DNA"/>
</dbReference>
<feature type="binding site" evidence="5">
    <location>
        <begin position="183"/>
        <end position="190"/>
    </location>
    <ligand>
        <name>NAD(+)</name>
        <dbReference type="ChEBI" id="CHEBI:57540"/>
    </ligand>
</feature>
<evidence type="ECO:0000313" key="9">
    <source>
        <dbReference type="EMBL" id="NYF98345.1"/>
    </source>
</evidence>
<keyword evidence="3 5" id="KW-0274">FAD</keyword>
<dbReference type="Pfam" id="PF07992">
    <property type="entry name" value="Pyr_redox_2"/>
    <property type="match status" value="1"/>
</dbReference>
<dbReference type="SUPFAM" id="SSF55424">
    <property type="entry name" value="FAD/NAD-linked reductases, dimerisation (C-terminal) domain"/>
    <property type="match status" value="1"/>
</dbReference>